<dbReference type="EMBL" id="DXFQ01000123">
    <property type="protein sequence ID" value="HIX20275.1"/>
    <property type="molecule type" value="Genomic_DNA"/>
</dbReference>
<evidence type="ECO:0000313" key="5">
    <source>
        <dbReference type="Proteomes" id="UP000823964"/>
    </source>
</evidence>
<evidence type="ECO:0000256" key="2">
    <source>
        <dbReference type="ARBA" id="ARBA00023315"/>
    </source>
</evidence>
<dbReference type="Gene3D" id="3.40.630.10">
    <property type="entry name" value="Zn peptidases"/>
    <property type="match status" value="1"/>
</dbReference>
<keyword evidence="2" id="KW-0012">Acyltransferase</keyword>
<evidence type="ECO:0000259" key="3">
    <source>
        <dbReference type="Pfam" id="PF04389"/>
    </source>
</evidence>
<dbReference type="Pfam" id="PF04389">
    <property type="entry name" value="Peptidase_M28"/>
    <property type="match status" value="1"/>
</dbReference>
<reference evidence="4" key="2">
    <citation type="submission" date="2021-04" db="EMBL/GenBank/DDBJ databases">
        <authorList>
            <person name="Gilroy R."/>
        </authorList>
    </citation>
    <scope>NUCLEOTIDE SEQUENCE</scope>
    <source>
        <strain evidence="4">14975</strain>
    </source>
</reference>
<dbReference type="GO" id="GO:0016603">
    <property type="term" value="F:glutaminyl-peptide cyclotransferase activity"/>
    <property type="evidence" value="ECO:0007669"/>
    <property type="project" value="TreeGrafter"/>
</dbReference>
<dbReference type="SUPFAM" id="SSF53187">
    <property type="entry name" value="Zn-dependent exopeptidases"/>
    <property type="match status" value="1"/>
</dbReference>
<dbReference type="PANTHER" id="PTHR12283:SF6">
    <property type="entry name" value="GLUTAMINYL-PEPTIDE CYCLOTRANSFERASE-RELATED"/>
    <property type="match status" value="1"/>
</dbReference>
<dbReference type="InterPro" id="IPR040234">
    <property type="entry name" value="QC/QCL"/>
</dbReference>
<dbReference type="Proteomes" id="UP000823964">
    <property type="component" value="Unassembled WGS sequence"/>
</dbReference>
<evidence type="ECO:0000313" key="4">
    <source>
        <dbReference type="EMBL" id="HIX20275.1"/>
    </source>
</evidence>
<accession>A0A9D1VCI3</accession>
<dbReference type="InterPro" id="IPR007484">
    <property type="entry name" value="Peptidase_M28"/>
</dbReference>
<sequence>MHRHLTRHLVPLLALTLLSHCNDKSRPPAPIPSSLSESDYSGQRAYEHCRALCALGPRTSGSPAYEQQLSYLEQQLQKAGWQTERHHFSGPNGLPFTNLRATHGNEPNRTRPLLLSCHIDTKRGIPNFIGADDGASAAAALLEIARCLPQQQPGRCGQIELLFFDGEESIAPRMSDSDGLYGSKHDVARRANNLPRWQINLDMVGGRDKEIGVPLGDTPESMLMQYELAVRTLNLDNRRWSIAPTSYLDDHRPYADAGVATLNLIARFQQGGWWHTERDNLERICPDSLHETGLIVLQLIRQLIP</sequence>
<proteinExistence type="predicted"/>
<reference evidence="4" key="1">
    <citation type="journal article" date="2021" name="PeerJ">
        <title>Extensive microbial diversity within the chicken gut microbiome revealed by metagenomics and culture.</title>
        <authorList>
            <person name="Gilroy R."/>
            <person name="Ravi A."/>
            <person name="Getino M."/>
            <person name="Pursley I."/>
            <person name="Horton D.L."/>
            <person name="Alikhan N.F."/>
            <person name="Baker D."/>
            <person name="Gharbi K."/>
            <person name="Hall N."/>
            <person name="Watson M."/>
            <person name="Adriaenssens E.M."/>
            <person name="Foster-Nyarko E."/>
            <person name="Jarju S."/>
            <person name="Secka A."/>
            <person name="Antonio M."/>
            <person name="Oren A."/>
            <person name="Chaudhuri R.R."/>
            <person name="La Ragione R."/>
            <person name="Hildebrand F."/>
            <person name="Pallen M.J."/>
        </authorList>
    </citation>
    <scope>NUCLEOTIDE SEQUENCE</scope>
    <source>
        <strain evidence="4">14975</strain>
    </source>
</reference>
<dbReference type="PANTHER" id="PTHR12283">
    <property type="entry name" value="GLUTAMINYL-PEPTIDE CYCLOTRANSFERASE"/>
    <property type="match status" value="1"/>
</dbReference>
<dbReference type="GO" id="GO:0008270">
    <property type="term" value="F:zinc ion binding"/>
    <property type="evidence" value="ECO:0007669"/>
    <property type="project" value="TreeGrafter"/>
</dbReference>
<comment type="caution">
    <text evidence="4">The sequence shown here is derived from an EMBL/GenBank/DDBJ whole genome shotgun (WGS) entry which is preliminary data.</text>
</comment>
<name>A0A9D1VCI3_9BACT</name>
<gene>
    <name evidence="4" type="ORF">H9862_06725</name>
</gene>
<feature type="domain" description="Peptidase M28" evidence="3">
    <location>
        <begin position="105"/>
        <end position="299"/>
    </location>
</feature>
<dbReference type="AlphaFoldDB" id="A0A9D1VCI3"/>
<protein>
    <submittedName>
        <fullName evidence="4">M28 family peptidase</fullName>
    </submittedName>
</protein>
<organism evidence="4 5">
    <name type="scientific">Candidatus Akkermansia intestinigallinarum</name>
    <dbReference type="NCBI Taxonomy" id="2838431"/>
    <lineage>
        <taxon>Bacteria</taxon>
        <taxon>Pseudomonadati</taxon>
        <taxon>Verrucomicrobiota</taxon>
        <taxon>Verrucomicrobiia</taxon>
        <taxon>Verrucomicrobiales</taxon>
        <taxon>Akkermansiaceae</taxon>
        <taxon>Akkermansia</taxon>
    </lineage>
</organism>
<keyword evidence="1" id="KW-0808">Transferase</keyword>
<evidence type="ECO:0000256" key="1">
    <source>
        <dbReference type="ARBA" id="ARBA00022679"/>
    </source>
</evidence>